<organism evidence="2 3">
    <name type="scientific">Saccharopolyspora gregorii</name>
    <dbReference type="NCBI Taxonomy" id="33914"/>
    <lineage>
        <taxon>Bacteria</taxon>
        <taxon>Bacillati</taxon>
        <taxon>Actinomycetota</taxon>
        <taxon>Actinomycetes</taxon>
        <taxon>Pseudonocardiales</taxon>
        <taxon>Pseudonocardiaceae</taxon>
        <taxon>Saccharopolyspora</taxon>
    </lineage>
</organism>
<keyword evidence="1" id="KW-0812">Transmembrane</keyword>
<keyword evidence="3" id="KW-1185">Reference proteome</keyword>
<protein>
    <submittedName>
        <fullName evidence="2">Uncharacterized protein</fullName>
    </submittedName>
</protein>
<keyword evidence="1" id="KW-1133">Transmembrane helix</keyword>
<evidence type="ECO:0000256" key="1">
    <source>
        <dbReference type="SAM" id="Phobius"/>
    </source>
</evidence>
<feature type="transmembrane region" description="Helical" evidence="1">
    <location>
        <begin position="64"/>
        <end position="84"/>
    </location>
</feature>
<name>A0ABP6RQK2_9PSEU</name>
<dbReference type="Proteomes" id="UP001500483">
    <property type="component" value="Unassembled WGS sequence"/>
</dbReference>
<sequence length="104" mass="11411">MVRDRFVGPRPVGGVVLGSIPEVAREYDAQLLESVAVRRGRLRESLLWGQAHRRLGMVDNLKRFAVGVVVAAVGCAGCVGWAFLENVLTQQQVRQQSTVGQVLR</sequence>
<keyword evidence="1" id="KW-0472">Membrane</keyword>
<gene>
    <name evidence="2" type="ORF">GCM10020366_27990</name>
</gene>
<evidence type="ECO:0000313" key="3">
    <source>
        <dbReference type="Proteomes" id="UP001500483"/>
    </source>
</evidence>
<comment type="caution">
    <text evidence="2">The sequence shown here is derived from an EMBL/GenBank/DDBJ whole genome shotgun (WGS) entry which is preliminary data.</text>
</comment>
<evidence type="ECO:0000313" key="2">
    <source>
        <dbReference type="EMBL" id="GAA3357939.1"/>
    </source>
</evidence>
<reference evidence="3" key="1">
    <citation type="journal article" date="2019" name="Int. J. Syst. Evol. Microbiol.">
        <title>The Global Catalogue of Microorganisms (GCM) 10K type strain sequencing project: providing services to taxonomists for standard genome sequencing and annotation.</title>
        <authorList>
            <consortium name="The Broad Institute Genomics Platform"/>
            <consortium name="The Broad Institute Genome Sequencing Center for Infectious Disease"/>
            <person name="Wu L."/>
            <person name="Ma J."/>
        </authorList>
    </citation>
    <scope>NUCLEOTIDE SEQUENCE [LARGE SCALE GENOMIC DNA]</scope>
    <source>
        <strain evidence="3">JCM 9687</strain>
    </source>
</reference>
<dbReference type="EMBL" id="BAAAYK010000038">
    <property type="protein sequence ID" value="GAA3357939.1"/>
    <property type="molecule type" value="Genomic_DNA"/>
</dbReference>
<proteinExistence type="predicted"/>
<accession>A0ABP6RQK2</accession>